<dbReference type="InterPro" id="IPR018247">
    <property type="entry name" value="EF_Hand_1_Ca_BS"/>
</dbReference>
<proteinExistence type="predicted"/>
<dbReference type="RefSeq" id="XP_009025592.1">
    <property type="nucleotide sequence ID" value="XM_009027344.1"/>
</dbReference>
<dbReference type="eggNOG" id="KOG0027">
    <property type="taxonomic scope" value="Eukaryota"/>
</dbReference>
<reference evidence="4 6" key="2">
    <citation type="journal article" date="2013" name="Nature">
        <title>Insights into bilaterian evolution from three spiralian genomes.</title>
        <authorList>
            <person name="Simakov O."/>
            <person name="Marletaz F."/>
            <person name="Cho S.J."/>
            <person name="Edsinger-Gonzales E."/>
            <person name="Havlak P."/>
            <person name="Hellsten U."/>
            <person name="Kuo D.H."/>
            <person name="Larsson T."/>
            <person name="Lv J."/>
            <person name="Arendt D."/>
            <person name="Savage R."/>
            <person name="Osoegawa K."/>
            <person name="de Jong P."/>
            <person name="Grimwood J."/>
            <person name="Chapman J.A."/>
            <person name="Shapiro H."/>
            <person name="Aerts A."/>
            <person name="Otillar R.P."/>
            <person name="Terry A.Y."/>
            <person name="Boore J.L."/>
            <person name="Grigoriev I.V."/>
            <person name="Lindberg D.R."/>
            <person name="Seaver E.C."/>
            <person name="Weisblat D.A."/>
            <person name="Putnam N.H."/>
            <person name="Rokhsar D.S."/>
        </authorList>
    </citation>
    <scope>NUCLEOTIDE SEQUENCE</scope>
</reference>
<reference evidence="5" key="3">
    <citation type="submission" date="2015-06" db="UniProtKB">
        <authorList>
            <consortium name="EnsemblMetazoa"/>
        </authorList>
    </citation>
    <scope>IDENTIFICATION</scope>
</reference>
<dbReference type="HOGENOM" id="CLU_061288_2_1_1"/>
<feature type="domain" description="EF-hand" evidence="3">
    <location>
        <begin position="111"/>
        <end position="146"/>
    </location>
</feature>
<dbReference type="CDD" id="cd00051">
    <property type="entry name" value="EFh"/>
    <property type="match status" value="1"/>
</dbReference>
<accession>T1EU45</accession>
<organism evidence="5 6">
    <name type="scientific">Helobdella robusta</name>
    <name type="common">Californian leech</name>
    <dbReference type="NCBI Taxonomy" id="6412"/>
    <lineage>
        <taxon>Eukaryota</taxon>
        <taxon>Metazoa</taxon>
        <taxon>Spiralia</taxon>
        <taxon>Lophotrochozoa</taxon>
        <taxon>Annelida</taxon>
        <taxon>Clitellata</taxon>
        <taxon>Hirudinea</taxon>
        <taxon>Rhynchobdellida</taxon>
        <taxon>Glossiphoniidae</taxon>
        <taxon>Helobdella</taxon>
    </lineage>
</organism>
<dbReference type="InterPro" id="IPR050230">
    <property type="entry name" value="CALM/Myosin/TropC-like"/>
</dbReference>
<evidence type="ECO:0000313" key="4">
    <source>
        <dbReference type="EMBL" id="ESN96430.1"/>
    </source>
</evidence>
<evidence type="ECO:0000313" key="5">
    <source>
        <dbReference type="EnsemblMetazoa" id="HelroP163490"/>
    </source>
</evidence>
<feature type="domain" description="EF-hand" evidence="3">
    <location>
        <begin position="3"/>
        <end position="38"/>
    </location>
</feature>
<dbReference type="PROSITE" id="PS00018">
    <property type="entry name" value="EF_HAND_1"/>
    <property type="match status" value="1"/>
</dbReference>
<dbReference type="CTD" id="20200095"/>
<reference evidence="6" key="1">
    <citation type="submission" date="2012-12" db="EMBL/GenBank/DDBJ databases">
        <authorList>
            <person name="Hellsten U."/>
            <person name="Grimwood J."/>
            <person name="Chapman J.A."/>
            <person name="Shapiro H."/>
            <person name="Aerts A."/>
            <person name="Otillar R.P."/>
            <person name="Terry A.Y."/>
            <person name="Boore J.L."/>
            <person name="Simakov O."/>
            <person name="Marletaz F."/>
            <person name="Cho S.-J."/>
            <person name="Edsinger-Gonzales E."/>
            <person name="Havlak P."/>
            <person name="Kuo D.-H."/>
            <person name="Larsson T."/>
            <person name="Lv J."/>
            <person name="Arendt D."/>
            <person name="Savage R."/>
            <person name="Osoegawa K."/>
            <person name="de Jong P."/>
            <person name="Lindberg D.R."/>
            <person name="Seaver E.C."/>
            <person name="Weisblat D.A."/>
            <person name="Putnam N.H."/>
            <person name="Grigoriev I.V."/>
            <person name="Rokhsar D.S."/>
        </authorList>
    </citation>
    <scope>NUCLEOTIDE SEQUENCE</scope>
</reference>
<dbReference type="GeneID" id="20200095"/>
<sequence>MSHYQEDFAAIFKMANKNANGTLTLEELSSQMRAFGYRNIDKPLEIYFSRLGADRYGISLEQFLGSMDCAPHQLHRAAYLRRVFREYDKDGNGKLDRREFHDICSKLGERLTKEETEVVMMVLDKNLNSYIDLEEFISAINHKAVN</sequence>
<dbReference type="SUPFAM" id="SSF47473">
    <property type="entry name" value="EF-hand"/>
    <property type="match status" value="1"/>
</dbReference>
<feature type="domain" description="EF-hand" evidence="3">
    <location>
        <begin position="75"/>
        <end position="110"/>
    </location>
</feature>
<evidence type="ECO:0000256" key="1">
    <source>
        <dbReference type="ARBA" id="ARBA00022737"/>
    </source>
</evidence>
<dbReference type="InterPro" id="IPR011992">
    <property type="entry name" value="EF-hand-dom_pair"/>
</dbReference>
<dbReference type="EMBL" id="AMQM01001392">
    <property type="status" value="NOT_ANNOTATED_CDS"/>
    <property type="molecule type" value="Genomic_DNA"/>
</dbReference>
<dbReference type="Proteomes" id="UP000015101">
    <property type="component" value="Unassembled WGS sequence"/>
</dbReference>
<protein>
    <recommendedName>
        <fullName evidence="3">EF-hand domain-containing protein</fullName>
    </recommendedName>
</protein>
<name>T1EU45_HELRO</name>
<keyword evidence="1" id="KW-0677">Repeat</keyword>
<dbReference type="Pfam" id="PF13499">
    <property type="entry name" value="EF-hand_7"/>
    <property type="match status" value="1"/>
</dbReference>
<dbReference type="InParanoid" id="T1EU45"/>
<dbReference type="AlphaFoldDB" id="T1EU45"/>
<dbReference type="InterPro" id="IPR002048">
    <property type="entry name" value="EF_hand_dom"/>
</dbReference>
<gene>
    <name evidence="5" type="primary">20200095</name>
    <name evidence="4" type="ORF">HELRODRAFT_163490</name>
</gene>
<dbReference type="FunFam" id="1.10.238.10:FF:000001">
    <property type="entry name" value="Calmodulin 1"/>
    <property type="match status" value="1"/>
</dbReference>
<dbReference type="STRING" id="6412.T1EU45"/>
<dbReference type="SMART" id="SM00054">
    <property type="entry name" value="EFh"/>
    <property type="match status" value="3"/>
</dbReference>
<dbReference type="PANTHER" id="PTHR23048">
    <property type="entry name" value="MYOSIN LIGHT CHAIN 1, 3"/>
    <property type="match status" value="1"/>
</dbReference>
<dbReference type="EnsemblMetazoa" id="HelroT163490">
    <property type="protein sequence ID" value="HelroP163490"/>
    <property type="gene ID" value="HelroG163490"/>
</dbReference>
<evidence type="ECO:0000256" key="2">
    <source>
        <dbReference type="ARBA" id="ARBA00022837"/>
    </source>
</evidence>
<dbReference type="PANTHER" id="PTHR23048:SF0">
    <property type="entry name" value="CALMODULIN LIKE 3"/>
    <property type="match status" value="1"/>
</dbReference>
<dbReference type="GO" id="GO:0005509">
    <property type="term" value="F:calcium ion binding"/>
    <property type="evidence" value="ECO:0007669"/>
    <property type="project" value="InterPro"/>
</dbReference>
<evidence type="ECO:0000313" key="6">
    <source>
        <dbReference type="Proteomes" id="UP000015101"/>
    </source>
</evidence>
<dbReference type="EMBL" id="KB097495">
    <property type="protein sequence ID" value="ESN96430.1"/>
    <property type="molecule type" value="Genomic_DNA"/>
</dbReference>
<dbReference type="PROSITE" id="PS50222">
    <property type="entry name" value="EF_HAND_2"/>
    <property type="match status" value="3"/>
</dbReference>
<dbReference type="OrthoDB" id="26525at2759"/>
<dbReference type="KEGG" id="hro:HELRODRAFT_163490"/>
<evidence type="ECO:0000259" key="3">
    <source>
        <dbReference type="PROSITE" id="PS50222"/>
    </source>
</evidence>
<dbReference type="Gene3D" id="1.10.238.10">
    <property type="entry name" value="EF-hand"/>
    <property type="match status" value="2"/>
</dbReference>
<keyword evidence="6" id="KW-1185">Reference proteome</keyword>
<keyword evidence="2" id="KW-0106">Calcium</keyword>